<dbReference type="Gene3D" id="1.20.1720.10">
    <property type="entry name" value="Multidrug resistance protein D"/>
    <property type="match status" value="1"/>
</dbReference>
<dbReference type="InterPro" id="IPR011701">
    <property type="entry name" value="MFS"/>
</dbReference>
<feature type="domain" description="Major facilitator superfamily (MFS) profile" evidence="8">
    <location>
        <begin position="11"/>
        <end position="457"/>
    </location>
</feature>
<feature type="transmembrane region" description="Helical" evidence="7">
    <location>
        <begin position="80"/>
        <end position="103"/>
    </location>
</feature>
<feature type="transmembrane region" description="Helical" evidence="7">
    <location>
        <begin position="393"/>
        <end position="414"/>
    </location>
</feature>
<feature type="transmembrane region" description="Helical" evidence="7">
    <location>
        <begin position="12"/>
        <end position="37"/>
    </location>
</feature>
<dbReference type="RefSeq" id="WP_179837962.1">
    <property type="nucleotide sequence ID" value="NZ_BMRD01000003.1"/>
</dbReference>
<dbReference type="PROSITE" id="PS50850">
    <property type="entry name" value="MFS"/>
    <property type="match status" value="1"/>
</dbReference>
<dbReference type="Pfam" id="PF07690">
    <property type="entry name" value="MFS_1"/>
    <property type="match status" value="1"/>
</dbReference>
<dbReference type="GO" id="GO:0005886">
    <property type="term" value="C:plasma membrane"/>
    <property type="evidence" value="ECO:0007669"/>
    <property type="project" value="UniProtKB-SubCell"/>
</dbReference>
<organism evidence="9 10">
    <name type="scientific">Actinomadura citrea</name>
    <dbReference type="NCBI Taxonomy" id="46158"/>
    <lineage>
        <taxon>Bacteria</taxon>
        <taxon>Bacillati</taxon>
        <taxon>Actinomycetota</taxon>
        <taxon>Actinomycetes</taxon>
        <taxon>Streptosporangiales</taxon>
        <taxon>Thermomonosporaceae</taxon>
        <taxon>Actinomadura</taxon>
    </lineage>
</organism>
<feature type="transmembrane region" description="Helical" evidence="7">
    <location>
        <begin position="198"/>
        <end position="218"/>
    </location>
</feature>
<dbReference type="CDD" id="cd17321">
    <property type="entry name" value="MFS_MMR_MDR_like"/>
    <property type="match status" value="1"/>
</dbReference>
<feature type="transmembrane region" description="Helical" evidence="7">
    <location>
        <begin position="165"/>
        <end position="186"/>
    </location>
</feature>
<gene>
    <name evidence="9" type="ORF">BJ999_007948</name>
</gene>
<keyword evidence="6 7" id="KW-0472">Membrane</keyword>
<dbReference type="GO" id="GO:0022857">
    <property type="term" value="F:transmembrane transporter activity"/>
    <property type="evidence" value="ECO:0007669"/>
    <property type="project" value="InterPro"/>
</dbReference>
<keyword evidence="2" id="KW-0813">Transport</keyword>
<dbReference type="NCBIfam" id="TIGR00711">
    <property type="entry name" value="efflux_EmrB"/>
    <property type="match status" value="1"/>
</dbReference>
<dbReference type="EMBL" id="JACCBT010000001">
    <property type="protein sequence ID" value="NYE17652.1"/>
    <property type="molecule type" value="Genomic_DNA"/>
</dbReference>
<name>A0A7Y9GJJ5_9ACTN</name>
<evidence type="ECO:0000313" key="10">
    <source>
        <dbReference type="Proteomes" id="UP000591272"/>
    </source>
</evidence>
<evidence type="ECO:0000256" key="5">
    <source>
        <dbReference type="ARBA" id="ARBA00022989"/>
    </source>
</evidence>
<dbReference type="PANTHER" id="PTHR42718">
    <property type="entry name" value="MAJOR FACILITATOR SUPERFAMILY MULTIDRUG TRANSPORTER MFSC"/>
    <property type="match status" value="1"/>
</dbReference>
<comment type="caution">
    <text evidence="9">The sequence shown here is derived from an EMBL/GenBank/DDBJ whole genome shotgun (WGS) entry which is preliminary data.</text>
</comment>
<feature type="transmembrane region" description="Helical" evidence="7">
    <location>
        <begin position="265"/>
        <end position="288"/>
    </location>
</feature>
<evidence type="ECO:0000256" key="7">
    <source>
        <dbReference type="SAM" id="Phobius"/>
    </source>
</evidence>
<feature type="transmembrane region" description="Helical" evidence="7">
    <location>
        <begin position="426"/>
        <end position="453"/>
    </location>
</feature>
<feature type="transmembrane region" description="Helical" evidence="7">
    <location>
        <begin position="224"/>
        <end position="244"/>
    </location>
</feature>
<feature type="transmembrane region" description="Helical" evidence="7">
    <location>
        <begin position="326"/>
        <end position="345"/>
    </location>
</feature>
<evidence type="ECO:0000256" key="2">
    <source>
        <dbReference type="ARBA" id="ARBA00022448"/>
    </source>
</evidence>
<comment type="subcellular location">
    <subcellularLocation>
        <location evidence="1">Cell membrane</location>
        <topology evidence="1">Multi-pass membrane protein</topology>
    </subcellularLocation>
</comment>
<keyword evidence="4 7" id="KW-0812">Transmembrane</keyword>
<dbReference type="PANTHER" id="PTHR42718:SF42">
    <property type="entry name" value="EXPORT PROTEIN"/>
    <property type="match status" value="1"/>
</dbReference>
<feature type="transmembrane region" description="Helical" evidence="7">
    <location>
        <begin position="135"/>
        <end position="153"/>
    </location>
</feature>
<dbReference type="InterPro" id="IPR020846">
    <property type="entry name" value="MFS_dom"/>
</dbReference>
<dbReference type="PRINTS" id="PR01036">
    <property type="entry name" value="TCRTETB"/>
</dbReference>
<keyword evidence="10" id="KW-1185">Reference proteome</keyword>
<proteinExistence type="predicted"/>
<dbReference type="Gene3D" id="1.20.1250.20">
    <property type="entry name" value="MFS general substrate transporter like domains"/>
    <property type="match status" value="1"/>
</dbReference>
<feature type="transmembrane region" description="Helical" evidence="7">
    <location>
        <begin position="294"/>
        <end position="314"/>
    </location>
</feature>
<accession>A0A7Y9GJJ5</accession>
<evidence type="ECO:0000259" key="8">
    <source>
        <dbReference type="PROSITE" id="PS50850"/>
    </source>
</evidence>
<dbReference type="InterPro" id="IPR036259">
    <property type="entry name" value="MFS_trans_sf"/>
</dbReference>
<dbReference type="Proteomes" id="UP000591272">
    <property type="component" value="Unassembled WGS sequence"/>
</dbReference>
<reference evidence="9 10" key="1">
    <citation type="submission" date="2020-07" db="EMBL/GenBank/DDBJ databases">
        <title>Sequencing the genomes of 1000 actinobacteria strains.</title>
        <authorList>
            <person name="Klenk H.-P."/>
        </authorList>
    </citation>
    <scope>NUCLEOTIDE SEQUENCE [LARGE SCALE GENOMIC DNA]</scope>
    <source>
        <strain evidence="9 10">DSM 43461</strain>
    </source>
</reference>
<feature type="transmembrane region" description="Helical" evidence="7">
    <location>
        <begin position="49"/>
        <end position="68"/>
    </location>
</feature>
<evidence type="ECO:0000256" key="1">
    <source>
        <dbReference type="ARBA" id="ARBA00004651"/>
    </source>
</evidence>
<evidence type="ECO:0000313" key="9">
    <source>
        <dbReference type="EMBL" id="NYE17652.1"/>
    </source>
</evidence>
<sequence>MRLSQPSGRWAIAATALGAGLVLLETTVLNVALPAIARDLGTGMAGMQWTVNAFALALAGLVLFGGALGDRYGRRRAYLAGLGLFALASLLGGLAPAIGWLIAARALQGVGGALLVPGSLALVQAAFHRDDRARAVGAWSGMSGMAGAAGPLLGGAVVDAAGWRWVFWINVPVAVAVAAAVSRHVPETRDEGAVRGRLDVAGAALAAIGLAGVTYGLTDTSGGGLLPEAAAVLGVLAMIAFVLVERRAEAPMLPPALLSHRRFGAANAASFCIYGAVAGMFFLVPIQLQITSGYSPLAAGLALLPITVVVLVLSPHAGTLVTRFGPRAPLTVGAVVCTAAALLAVRIGPDASYLPDVLPAVVAAGLGISAITTPVSIAVLSAVPDSRAGIASAVNNAVARAAGLLVIAALPLLANLPEDATHSPRALGHGFTVGMVACAGLFLLGAAASWYGIGRPDAPARSARHRHCALTTPMVEPPSNC</sequence>
<keyword evidence="3" id="KW-1003">Cell membrane</keyword>
<feature type="transmembrane region" description="Helical" evidence="7">
    <location>
        <begin position="109"/>
        <end position="128"/>
    </location>
</feature>
<evidence type="ECO:0000256" key="6">
    <source>
        <dbReference type="ARBA" id="ARBA00023136"/>
    </source>
</evidence>
<protein>
    <submittedName>
        <fullName evidence="9">EmrB/QacA subfamily drug resistance transporter</fullName>
    </submittedName>
</protein>
<dbReference type="AlphaFoldDB" id="A0A7Y9GJJ5"/>
<feature type="transmembrane region" description="Helical" evidence="7">
    <location>
        <begin position="357"/>
        <end position="381"/>
    </location>
</feature>
<dbReference type="InterPro" id="IPR004638">
    <property type="entry name" value="EmrB-like"/>
</dbReference>
<dbReference type="SUPFAM" id="SSF103473">
    <property type="entry name" value="MFS general substrate transporter"/>
    <property type="match status" value="1"/>
</dbReference>
<evidence type="ECO:0000256" key="3">
    <source>
        <dbReference type="ARBA" id="ARBA00022475"/>
    </source>
</evidence>
<keyword evidence="5 7" id="KW-1133">Transmembrane helix</keyword>
<evidence type="ECO:0000256" key="4">
    <source>
        <dbReference type="ARBA" id="ARBA00022692"/>
    </source>
</evidence>